<accession>A0A392QQI5</accession>
<sequence>DLWSTDDKQHWDPVRASQWRVRRTSQHFLSSRPSAASSPGRGASCQSSLLCPVLHRIGRARIHRLEWGGQLRWGLWLLGAGGFADEIIALGGCIKTSSCSFYVPVEGSNLPFMSIVLHLHMGSGGDGDQVSDGRSADDALIEGWAVQNQEFDLDRLCSLLEAKGNDEVDVSPRLCSCPVEPL</sequence>
<feature type="non-terminal residue" evidence="1">
    <location>
        <position position="1"/>
    </location>
</feature>
<dbReference type="EMBL" id="LXQA010149436">
    <property type="protein sequence ID" value="MCI25796.1"/>
    <property type="molecule type" value="Genomic_DNA"/>
</dbReference>
<dbReference type="AlphaFoldDB" id="A0A392QQI5"/>
<comment type="caution">
    <text evidence="1">The sequence shown here is derived from an EMBL/GenBank/DDBJ whole genome shotgun (WGS) entry which is preliminary data.</text>
</comment>
<evidence type="ECO:0000313" key="1">
    <source>
        <dbReference type="EMBL" id="MCI25796.1"/>
    </source>
</evidence>
<name>A0A392QQI5_9FABA</name>
<keyword evidence="2" id="KW-1185">Reference proteome</keyword>
<dbReference type="Proteomes" id="UP000265520">
    <property type="component" value="Unassembled WGS sequence"/>
</dbReference>
<proteinExistence type="predicted"/>
<organism evidence="1 2">
    <name type="scientific">Trifolium medium</name>
    <dbReference type="NCBI Taxonomy" id="97028"/>
    <lineage>
        <taxon>Eukaryota</taxon>
        <taxon>Viridiplantae</taxon>
        <taxon>Streptophyta</taxon>
        <taxon>Embryophyta</taxon>
        <taxon>Tracheophyta</taxon>
        <taxon>Spermatophyta</taxon>
        <taxon>Magnoliopsida</taxon>
        <taxon>eudicotyledons</taxon>
        <taxon>Gunneridae</taxon>
        <taxon>Pentapetalae</taxon>
        <taxon>rosids</taxon>
        <taxon>fabids</taxon>
        <taxon>Fabales</taxon>
        <taxon>Fabaceae</taxon>
        <taxon>Papilionoideae</taxon>
        <taxon>50 kb inversion clade</taxon>
        <taxon>NPAAA clade</taxon>
        <taxon>Hologalegina</taxon>
        <taxon>IRL clade</taxon>
        <taxon>Trifolieae</taxon>
        <taxon>Trifolium</taxon>
    </lineage>
</organism>
<evidence type="ECO:0000313" key="2">
    <source>
        <dbReference type="Proteomes" id="UP000265520"/>
    </source>
</evidence>
<reference evidence="1 2" key="1">
    <citation type="journal article" date="2018" name="Front. Plant Sci.">
        <title>Red Clover (Trifolium pratense) and Zigzag Clover (T. medium) - A Picture of Genomic Similarities and Differences.</title>
        <authorList>
            <person name="Dluhosova J."/>
            <person name="Istvanek J."/>
            <person name="Nedelnik J."/>
            <person name="Repkova J."/>
        </authorList>
    </citation>
    <scope>NUCLEOTIDE SEQUENCE [LARGE SCALE GENOMIC DNA]</scope>
    <source>
        <strain evidence="2">cv. 10/8</strain>
        <tissue evidence="1">Leaf</tissue>
    </source>
</reference>
<feature type="non-terminal residue" evidence="1">
    <location>
        <position position="182"/>
    </location>
</feature>
<protein>
    <submittedName>
        <fullName evidence="1">Uncharacterized protein</fullName>
    </submittedName>
</protein>